<dbReference type="SUPFAM" id="SSF50341">
    <property type="entry name" value="CheW-like"/>
    <property type="match status" value="1"/>
</dbReference>
<dbReference type="Pfam" id="PF01584">
    <property type="entry name" value="CheW"/>
    <property type="match status" value="1"/>
</dbReference>
<dbReference type="InterPro" id="IPR002545">
    <property type="entry name" value="CheW-lke_dom"/>
</dbReference>
<evidence type="ECO:0000259" key="1">
    <source>
        <dbReference type="PROSITE" id="PS50851"/>
    </source>
</evidence>
<evidence type="ECO:0000313" key="3">
    <source>
        <dbReference type="Proteomes" id="UP000705867"/>
    </source>
</evidence>
<organism evidence="2 3">
    <name type="scientific">Candidatus Nitrobium versatile</name>
    <dbReference type="NCBI Taxonomy" id="2884831"/>
    <lineage>
        <taxon>Bacteria</taxon>
        <taxon>Pseudomonadati</taxon>
        <taxon>Nitrospirota</taxon>
        <taxon>Nitrospiria</taxon>
        <taxon>Nitrospirales</taxon>
        <taxon>Nitrospiraceae</taxon>
        <taxon>Candidatus Nitrobium</taxon>
    </lineage>
</organism>
<dbReference type="AlphaFoldDB" id="A0A953JCA9"/>
<dbReference type="GO" id="GO:0006935">
    <property type="term" value="P:chemotaxis"/>
    <property type="evidence" value="ECO:0007669"/>
    <property type="project" value="InterPro"/>
</dbReference>
<dbReference type="GO" id="GO:0007165">
    <property type="term" value="P:signal transduction"/>
    <property type="evidence" value="ECO:0007669"/>
    <property type="project" value="InterPro"/>
</dbReference>
<proteinExistence type="predicted"/>
<dbReference type="GO" id="GO:0005829">
    <property type="term" value="C:cytosol"/>
    <property type="evidence" value="ECO:0007669"/>
    <property type="project" value="TreeGrafter"/>
</dbReference>
<dbReference type="Gene3D" id="2.40.50.180">
    <property type="entry name" value="CheA-289, Domain 4"/>
    <property type="match status" value="1"/>
</dbReference>
<dbReference type="EMBL" id="JAIOIV010000076">
    <property type="protein sequence ID" value="MBZ0156485.1"/>
    <property type="molecule type" value="Genomic_DNA"/>
</dbReference>
<evidence type="ECO:0000313" key="2">
    <source>
        <dbReference type="EMBL" id="MBZ0156485.1"/>
    </source>
</evidence>
<gene>
    <name evidence="2" type="ORF">K8I29_09800</name>
</gene>
<dbReference type="Gene3D" id="2.30.30.40">
    <property type="entry name" value="SH3 Domains"/>
    <property type="match status" value="1"/>
</dbReference>
<dbReference type="PANTHER" id="PTHR22617:SF41">
    <property type="entry name" value="CHEMOTAXIS SIGNAL TRANSDUCTION SYSTEM ADAPTOR PROTEIN CHEW"/>
    <property type="match status" value="1"/>
</dbReference>
<protein>
    <submittedName>
        <fullName evidence="2">Chemotaxis protein CheW</fullName>
    </submittedName>
</protein>
<dbReference type="PROSITE" id="PS50851">
    <property type="entry name" value="CHEW"/>
    <property type="match status" value="1"/>
</dbReference>
<name>A0A953JCA9_9BACT</name>
<dbReference type="SMART" id="SM00260">
    <property type="entry name" value="CheW"/>
    <property type="match status" value="1"/>
</dbReference>
<comment type="caution">
    <text evidence="2">The sequence shown here is derived from an EMBL/GenBank/DDBJ whole genome shotgun (WGS) entry which is preliminary data.</text>
</comment>
<sequence>MSGAETMEATQYLTFKLEEEVFALDIAKVREVLDFTTITKVPRTPDFMRGVINLRGSVVPVVDMRLKFGMTRTEKTVNTCIIIVEISLEGDTTVLGALADSVQEVIELEPGQIEPPPRIGTRLKTEFIKGMGKREDTFIIILDIDKVFSADELSVVQGMGEDIPAAEE</sequence>
<dbReference type="PANTHER" id="PTHR22617">
    <property type="entry name" value="CHEMOTAXIS SENSOR HISTIDINE KINASE-RELATED"/>
    <property type="match status" value="1"/>
</dbReference>
<reference evidence="2" key="2">
    <citation type="submission" date="2021-08" db="EMBL/GenBank/DDBJ databases">
        <authorList>
            <person name="Dalcin Martins P."/>
        </authorList>
    </citation>
    <scope>NUCLEOTIDE SEQUENCE</scope>
    <source>
        <strain evidence="2">MAG_39</strain>
    </source>
</reference>
<dbReference type="InterPro" id="IPR039315">
    <property type="entry name" value="CheW"/>
</dbReference>
<dbReference type="CDD" id="cd00732">
    <property type="entry name" value="CheW"/>
    <property type="match status" value="1"/>
</dbReference>
<accession>A0A953JCA9</accession>
<feature type="domain" description="CheW-like" evidence="1">
    <location>
        <begin position="9"/>
        <end position="153"/>
    </location>
</feature>
<reference evidence="2" key="1">
    <citation type="journal article" date="2021" name="bioRxiv">
        <title>Unraveling nitrogen, sulfur and carbon metabolic pathways and microbial community transcriptional responses to substrate deprivation and toxicity stresses in a bioreactor mimicking anoxic brackish coastal sediment conditions.</title>
        <authorList>
            <person name="Martins P.D."/>
            <person name="Echeveste M.J."/>
            <person name="Arshad A."/>
            <person name="Kurth J."/>
            <person name="Ouboter H."/>
            <person name="Jetten M.S.M."/>
            <person name="Welte C.U."/>
        </authorList>
    </citation>
    <scope>NUCLEOTIDE SEQUENCE</scope>
    <source>
        <strain evidence="2">MAG_39</strain>
    </source>
</reference>
<dbReference type="InterPro" id="IPR036061">
    <property type="entry name" value="CheW-like_dom_sf"/>
</dbReference>
<dbReference type="Proteomes" id="UP000705867">
    <property type="component" value="Unassembled WGS sequence"/>
</dbReference>